<proteinExistence type="inferred from homology"/>
<evidence type="ECO:0000256" key="4">
    <source>
        <dbReference type="HAMAP-Rule" id="MF_01365"/>
    </source>
</evidence>
<comment type="subunit">
    <text evidence="4">Part of the 50S ribosomal subunit.</text>
</comment>
<evidence type="ECO:0000259" key="7">
    <source>
        <dbReference type="Pfam" id="PF00347"/>
    </source>
</evidence>
<dbReference type="PROSITE" id="PS00525">
    <property type="entry name" value="RIBOSOMAL_L6_1"/>
    <property type="match status" value="1"/>
</dbReference>
<dbReference type="GO" id="GO:0019843">
    <property type="term" value="F:rRNA binding"/>
    <property type="evidence" value="ECO:0007669"/>
    <property type="project" value="UniProtKB-UniRule"/>
</dbReference>
<evidence type="ECO:0000256" key="6">
    <source>
        <dbReference type="RuleBase" id="RU003870"/>
    </source>
</evidence>
<dbReference type="SUPFAM" id="SSF56053">
    <property type="entry name" value="Ribosomal protein L6"/>
    <property type="match status" value="2"/>
</dbReference>
<dbReference type="PIRSF" id="PIRSF002162">
    <property type="entry name" value="Ribosomal_L6"/>
    <property type="match status" value="1"/>
</dbReference>
<dbReference type="InterPro" id="IPR019906">
    <property type="entry name" value="Ribosomal_uL6_bac-type"/>
</dbReference>
<dbReference type="HAMAP" id="MF_01365_B">
    <property type="entry name" value="Ribosomal_uL6_B"/>
    <property type="match status" value="1"/>
</dbReference>
<dbReference type="Proteomes" id="UP000033946">
    <property type="component" value="Unassembled WGS sequence"/>
</dbReference>
<dbReference type="GO" id="GO:0003735">
    <property type="term" value="F:structural constituent of ribosome"/>
    <property type="evidence" value="ECO:0007669"/>
    <property type="project" value="UniProtKB-UniRule"/>
</dbReference>
<protein>
    <recommendedName>
        <fullName evidence="4">Large ribosomal subunit protein uL6</fullName>
    </recommendedName>
</protein>
<comment type="function">
    <text evidence="4 6">This protein binds to the 23S rRNA, and is important in its secondary structure. It is located near the subunit interface in the base of the L7/L12 stalk, and near the tRNA binding site of the peptidyltransferase center.</text>
</comment>
<dbReference type="PRINTS" id="PR00059">
    <property type="entry name" value="RIBOSOMALL6"/>
</dbReference>
<keyword evidence="2 4" id="KW-0689">Ribosomal protein</keyword>
<accession>A0A0G1QWA3</accession>
<dbReference type="NCBIfam" id="TIGR03654">
    <property type="entry name" value="L6_bact"/>
    <property type="match status" value="1"/>
</dbReference>
<dbReference type="AlphaFoldDB" id="A0A0G1QWA3"/>
<keyword evidence="3 4" id="KW-0687">Ribonucleoprotein</keyword>
<dbReference type="EMBL" id="LCNE01000005">
    <property type="protein sequence ID" value="KKU49144.1"/>
    <property type="molecule type" value="Genomic_DNA"/>
</dbReference>
<dbReference type="PANTHER" id="PTHR11655:SF14">
    <property type="entry name" value="LARGE RIBOSOMAL SUBUNIT PROTEIN UL6M"/>
    <property type="match status" value="1"/>
</dbReference>
<comment type="caution">
    <text evidence="8">The sequence shown here is derived from an EMBL/GenBank/DDBJ whole genome shotgun (WGS) entry which is preliminary data.</text>
</comment>
<feature type="domain" description="Large ribosomal subunit protein uL6 alpha-beta" evidence="7">
    <location>
        <begin position="110"/>
        <end position="183"/>
    </location>
</feature>
<name>A0A0G1QWA3_UNCKA</name>
<keyword evidence="4 6" id="KW-0699">rRNA-binding</keyword>
<dbReference type="PATRIC" id="fig|1619111.3.peg.96"/>
<reference evidence="8 9" key="1">
    <citation type="journal article" date="2015" name="Nature">
        <title>rRNA introns, odd ribosomes, and small enigmatic genomes across a large radiation of phyla.</title>
        <authorList>
            <person name="Brown C.T."/>
            <person name="Hug L.A."/>
            <person name="Thomas B.C."/>
            <person name="Sharon I."/>
            <person name="Castelle C.J."/>
            <person name="Singh A."/>
            <person name="Wilkins M.J."/>
            <person name="Williams K.H."/>
            <person name="Banfield J.F."/>
        </authorList>
    </citation>
    <scope>NUCLEOTIDE SEQUENCE [LARGE SCALE GENOMIC DNA]</scope>
</reference>
<dbReference type="InterPro" id="IPR020040">
    <property type="entry name" value="Ribosomal_uL6_a/b-dom"/>
</dbReference>
<dbReference type="Pfam" id="PF00347">
    <property type="entry name" value="Ribosomal_L6"/>
    <property type="match status" value="2"/>
</dbReference>
<dbReference type="GO" id="GO:0002181">
    <property type="term" value="P:cytoplasmic translation"/>
    <property type="evidence" value="ECO:0007669"/>
    <property type="project" value="TreeGrafter"/>
</dbReference>
<organism evidence="8 9">
    <name type="scientific">candidate division WWE3 bacterium GW2011_GWA2_46_9</name>
    <dbReference type="NCBI Taxonomy" id="1619111"/>
    <lineage>
        <taxon>Bacteria</taxon>
        <taxon>Katanobacteria</taxon>
    </lineage>
</organism>
<evidence type="ECO:0000313" key="9">
    <source>
        <dbReference type="Proteomes" id="UP000033946"/>
    </source>
</evidence>
<evidence type="ECO:0000256" key="2">
    <source>
        <dbReference type="ARBA" id="ARBA00022980"/>
    </source>
</evidence>
<evidence type="ECO:0000256" key="1">
    <source>
        <dbReference type="ARBA" id="ARBA00009356"/>
    </source>
</evidence>
<dbReference type="PANTHER" id="PTHR11655">
    <property type="entry name" value="60S/50S RIBOSOMAL PROTEIN L6/L9"/>
    <property type="match status" value="1"/>
</dbReference>
<dbReference type="InterPro" id="IPR002358">
    <property type="entry name" value="Ribosomal_uL6_CS"/>
</dbReference>
<gene>
    <name evidence="4" type="primary">rplF</name>
    <name evidence="8" type="ORF">UX69_C0005G0004</name>
</gene>
<dbReference type="Gene3D" id="3.90.930.12">
    <property type="entry name" value="Ribosomal protein L6, alpha-beta domain"/>
    <property type="match status" value="2"/>
</dbReference>
<dbReference type="FunFam" id="3.90.930.12:FF:000001">
    <property type="entry name" value="50S ribosomal protein L6"/>
    <property type="match status" value="1"/>
</dbReference>
<evidence type="ECO:0000313" key="8">
    <source>
        <dbReference type="EMBL" id="KKU49144.1"/>
    </source>
</evidence>
<evidence type="ECO:0000256" key="5">
    <source>
        <dbReference type="RuleBase" id="RU003869"/>
    </source>
</evidence>
<dbReference type="GO" id="GO:0022625">
    <property type="term" value="C:cytosolic large ribosomal subunit"/>
    <property type="evidence" value="ECO:0007669"/>
    <property type="project" value="UniProtKB-UniRule"/>
</dbReference>
<sequence length="198" mass="21454">MRLGKRSLAEKFCAKCGDLMSRIGKQKIEITPGTEIAINGRVVLVKGSKGSLTCEVLPGVSVSTANGYITVSVKPDMVNSDAFWGLHRALIANMVKGVTEGFERRLELEGVGYRVKGDKKKIELSIGFSHPVVYNASDGVDFEVLDNKAIVIRGIDKQLVGLVASKIRSMRVPEPYKGKGIHYVGEVVRRKPGKAGKA</sequence>
<dbReference type="InterPro" id="IPR036789">
    <property type="entry name" value="Ribosomal_uL6-like_a/b-dom_sf"/>
</dbReference>
<comment type="similarity">
    <text evidence="1 4 5">Belongs to the universal ribosomal protein uL6 family.</text>
</comment>
<evidence type="ECO:0000256" key="3">
    <source>
        <dbReference type="ARBA" id="ARBA00023274"/>
    </source>
</evidence>
<keyword evidence="4 6" id="KW-0694">RNA-binding</keyword>
<feature type="domain" description="Large ribosomal subunit protein uL6 alpha-beta" evidence="7">
    <location>
        <begin position="33"/>
        <end position="101"/>
    </location>
</feature>
<dbReference type="InterPro" id="IPR000702">
    <property type="entry name" value="Ribosomal_uL6-like"/>
</dbReference>